<feature type="transmembrane region" description="Helical" evidence="5">
    <location>
        <begin position="130"/>
        <end position="160"/>
    </location>
</feature>
<dbReference type="InterPro" id="IPR047817">
    <property type="entry name" value="ABC2_TM_bact-type"/>
</dbReference>
<evidence type="ECO:0000256" key="2">
    <source>
        <dbReference type="ARBA" id="ARBA00022692"/>
    </source>
</evidence>
<dbReference type="KEGG" id="srm:SRM_00927"/>
<feature type="transmembrane region" description="Helical" evidence="5">
    <location>
        <begin position="52"/>
        <end position="71"/>
    </location>
</feature>
<dbReference type="PIRSF" id="PIRSF006648">
    <property type="entry name" value="DrrB"/>
    <property type="match status" value="1"/>
</dbReference>
<dbReference type="PRINTS" id="PR00164">
    <property type="entry name" value="ABC2TRNSPORT"/>
</dbReference>
<comment type="subcellular location">
    <subcellularLocation>
        <location evidence="5">Cell membrane</location>
        <topology evidence="5">Multi-pass membrane protein</topology>
    </subcellularLocation>
    <subcellularLocation>
        <location evidence="1">Membrane</location>
        <topology evidence="1">Multi-pass membrane protein</topology>
    </subcellularLocation>
</comment>
<dbReference type="HOGENOM" id="CLU_039483_4_1_10"/>
<feature type="region of interest" description="Disordered" evidence="6">
    <location>
        <begin position="1"/>
        <end position="26"/>
    </location>
</feature>
<dbReference type="AlphaFoldDB" id="D5H743"/>
<keyword evidence="2 5" id="KW-0812">Transmembrane</keyword>
<dbReference type="PANTHER" id="PTHR43027:SF2">
    <property type="entry name" value="TRANSPORT PERMEASE PROTEIN"/>
    <property type="match status" value="1"/>
</dbReference>
<protein>
    <recommendedName>
        <fullName evidence="5">Transport permease protein</fullName>
    </recommendedName>
</protein>
<keyword evidence="4 5" id="KW-0472">Membrane</keyword>
<evidence type="ECO:0000256" key="6">
    <source>
        <dbReference type="SAM" id="MobiDB-lite"/>
    </source>
</evidence>
<reference evidence="9" key="2">
    <citation type="submission" date="2010-04" db="EMBL/GenBank/DDBJ databases">
        <title>Genome sequence of Salinibacter ruber M8.</title>
        <authorList>
            <consortium name="Genoscope"/>
        </authorList>
    </citation>
    <scope>NUCLEOTIDE SEQUENCE [LARGE SCALE GENOMIC DNA]</scope>
    <source>
        <strain evidence="9">M8</strain>
    </source>
</reference>
<dbReference type="InterPro" id="IPR000412">
    <property type="entry name" value="ABC_2_transport"/>
</dbReference>
<dbReference type="Proteomes" id="UP000000933">
    <property type="component" value="Chromosome"/>
</dbReference>
<dbReference type="InterPro" id="IPR052902">
    <property type="entry name" value="ABC-2_transporter"/>
</dbReference>
<dbReference type="PROSITE" id="PS51012">
    <property type="entry name" value="ABC_TM2"/>
    <property type="match status" value="1"/>
</dbReference>
<keyword evidence="3 5" id="KW-1133">Transmembrane helix</keyword>
<gene>
    <name evidence="8" type="ordered locus">SRM_00927</name>
</gene>
<evidence type="ECO:0000256" key="5">
    <source>
        <dbReference type="RuleBase" id="RU361157"/>
    </source>
</evidence>
<evidence type="ECO:0000256" key="3">
    <source>
        <dbReference type="ARBA" id="ARBA00022989"/>
    </source>
</evidence>
<dbReference type="EMBL" id="FP565814">
    <property type="protein sequence ID" value="CBH23848.1"/>
    <property type="molecule type" value="Genomic_DNA"/>
</dbReference>
<sequence>MTRDAATHAPSQAGRSPPSLAQHPRPSHVRPMKAFLTLTWTESKLFLREPSATFFTLGFPLLLLFAFGAIFGNGPASAPGDVGYTTRAVPGYVALTIGSLGLLSLPITLATQRDQGILRRFRATPLRPTVVLGTQAAVNLVMLLVSTALLLVAAPIAYAVPLPPSSLLALGALLFAGIAFLSLGFLLGALMPTARAAQSVGMALFFPMLFLSGAAIPQFLFPDWLTTASLALPLTHVTRLLQDAWLHGQWNGTAALVLAGTGVVSAVVAAWAFRWS</sequence>
<keyword evidence="5" id="KW-1003">Cell membrane</keyword>
<dbReference type="GO" id="GO:0140359">
    <property type="term" value="F:ABC-type transporter activity"/>
    <property type="evidence" value="ECO:0007669"/>
    <property type="project" value="InterPro"/>
</dbReference>
<feature type="transmembrane region" description="Helical" evidence="5">
    <location>
        <begin position="166"/>
        <end position="190"/>
    </location>
</feature>
<feature type="transmembrane region" description="Helical" evidence="5">
    <location>
        <begin position="202"/>
        <end position="221"/>
    </location>
</feature>
<dbReference type="PANTHER" id="PTHR43027">
    <property type="entry name" value="DOXORUBICIN RESISTANCE ABC TRANSPORTER PERMEASE PROTEIN DRRC-RELATED"/>
    <property type="match status" value="1"/>
</dbReference>
<accession>D5H743</accession>
<keyword evidence="5" id="KW-0813">Transport</keyword>
<reference evidence="8 9" key="1">
    <citation type="journal article" date="2010" name="ISME J.">
        <title>Fine-scale evolution: genomic, phenotypic and ecological differentiation in two coexisting Salinibacter ruber strains.</title>
        <authorList>
            <person name="Pena A."/>
            <person name="Teeling H."/>
            <person name="Huerta-Cepas J."/>
            <person name="Santos F."/>
            <person name="Yarza P."/>
            <person name="Brito-Echeverria J."/>
            <person name="Lucio M."/>
            <person name="Schmitt-Kopplin P."/>
            <person name="Meseguer I."/>
            <person name="Schenowitz C."/>
            <person name="Dossat C."/>
            <person name="Barbe V."/>
            <person name="Dopazo J."/>
            <person name="Rossello-Mora R."/>
            <person name="Schuler M."/>
            <person name="Glockner F.O."/>
            <person name="Amann R."/>
            <person name="Gabaldon T."/>
            <person name="Anton J."/>
        </authorList>
    </citation>
    <scope>NUCLEOTIDE SEQUENCE [LARGE SCALE GENOMIC DNA]</scope>
    <source>
        <strain evidence="8 9">M8</strain>
    </source>
</reference>
<dbReference type="Pfam" id="PF01061">
    <property type="entry name" value="ABC2_membrane"/>
    <property type="match status" value="1"/>
</dbReference>
<dbReference type="InterPro" id="IPR013525">
    <property type="entry name" value="ABC2_TM"/>
</dbReference>
<evidence type="ECO:0000259" key="7">
    <source>
        <dbReference type="PROSITE" id="PS51012"/>
    </source>
</evidence>
<proteinExistence type="inferred from homology"/>
<evidence type="ECO:0000256" key="4">
    <source>
        <dbReference type="ARBA" id="ARBA00023136"/>
    </source>
</evidence>
<name>D5H743_SALRM</name>
<comment type="similarity">
    <text evidence="5">Belongs to the ABC-2 integral membrane protein family.</text>
</comment>
<evidence type="ECO:0000256" key="1">
    <source>
        <dbReference type="ARBA" id="ARBA00004141"/>
    </source>
</evidence>
<dbReference type="GO" id="GO:0043190">
    <property type="term" value="C:ATP-binding cassette (ABC) transporter complex"/>
    <property type="evidence" value="ECO:0007669"/>
    <property type="project" value="InterPro"/>
</dbReference>
<organism evidence="8 9">
    <name type="scientific">Salinibacter ruber (strain M8)</name>
    <dbReference type="NCBI Taxonomy" id="761659"/>
    <lineage>
        <taxon>Bacteria</taxon>
        <taxon>Pseudomonadati</taxon>
        <taxon>Rhodothermota</taxon>
        <taxon>Rhodothermia</taxon>
        <taxon>Rhodothermales</taxon>
        <taxon>Salinibacteraceae</taxon>
        <taxon>Salinibacter</taxon>
    </lineage>
</organism>
<feature type="transmembrane region" description="Helical" evidence="5">
    <location>
        <begin position="91"/>
        <end position="109"/>
    </location>
</feature>
<feature type="transmembrane region" description="Helical" evidence="5">
    <location>
        <begin position="254"/>
        <end position="273"/>
    </location>
</feature>
<evidence type="ECO:0000313" key="8">
    <source>
        <dbReference type="EMBL" id="CBH23848.1"/>
    </source>
</evidence>
<evidence type="ECO:0000313" key="9">
    <source>
        <dbReference type="Proteomes" id="UP000000933"/>
    </source>
</evidence>
<feature type="domain" description="ABC transmembrane type-2" evidence="7">
    <location>
        <begin position="51"/>
        <end position="276"/>
    </location>
</feature>